<sequence>MNDLFFCVLSFLPFFAGGRLRPLARRGCFCRRRMRRTAAACGGFTMKYKKGTGLWDEDHVNDYKTNRYLSARATMRWYYEMERLQTRNSLNARRGTQSHNNNMGLHHSGRGAFEREVERHGLQVEKYALTTTTGATRVAELTLLRRLELEKKAEEAMAKQRAAVRQPAPSAWYDEALGPLNPEFLRLMQPHYEVEIKTLPEAPLIREQQQQQQQQQKRRYHHQESA</sequence>
<keyword evidence="2" id="KW-0732">Signal</keyword>
<dbReference type="VEuPathDB" id="TriTrypDB:ECC02_007868"/>
<accession>A0A7J6XXK5</accession>
<gene>
    <name evidence="3" type="ORF">ECC02_007868</name>
</gene>
<proteinExistence type="predicted"/>
<protein>
    <submittedName>
        <fullName evidence="3">Uncharacterized protein</fullName>
    </submittedName>
</protein>
<feature type="signal peptide" evidence="2">
    <location>
        <begin position="1"/>
        <end position="18"/>
    </location>
</feature>
<evidence type="ECO:0000256" key="2">
    <source>
        <dbReference type="SAM" id="SignalP"/>
    </source>
</evidence>
<feature type="compositionally biased region" description="Basic residues" evidence="1">
    <location>
        <begin position="216"/>
        <end position="226"/>
    </location>
</feature>
<dbReference type="VEuPathDB" id="TriTrypDB:BCY84_15645"/>
<evidence type="ECO:0000313" key="3">
    <source>
        <dbReference type="EMBL" id="KAF5219172.1"/>
    </source>
</evidence>
<dbReference type="AlphaFoldDB" id="A0A7J6XXK5"/>
<organism evidence="3 4">
    <name type="scientific">Trypanosoma cruzi</name>
    <dbReference type="NCBI Taxonomy" id="5693"/>
    <lineage>
        <taxon>Eukaryota</taxon>
        <taxon>Discoba</taxon>
        <taxon>Euglenozoa</taxon>
        <taxon>Kinetoplastea</taxon>
        <taxon>Metakinetoplastina</taxon>
        <taxon>Trypanosomatida</taxon>
        <taxon>Trypanosomatidae</taxon>
        <taxon>Trypanosoma</taxon>
        <taxon>Schizotrypanum</taxon>
    </lineage>
</organism>
<reference evidence="3 4" key="1">
    <citation type="journal article" date="2019" name="Genome Biol. Evol.">
        <title>Nanopore Sequencing Significantly Improves Genome Assembly of the Protozoan Parasite Trypanosoma cruzi.</title>
        <authorList>
            <person name="Diaz-Viraque F."/>
            <person name="Pita S."/>
            <person name="Greif G."/>
            <person name="de Souza R.C.M."/>
            <person name="Iraola G."/>
            <person name="Robello C."/>
        </authorList>
    </citation>
    <scope>NUCLEOTIDE SEQUENCE [LARGE SCALE GENOMIC DNA]</scope>
    <source>
        <strain evidence="3 4">Berenice</strain>
    </source>
</reference>
<evidence type="ECO:0000313" key="4">
    <source>
        <dbReference type="Proteomes" id="UP000583944"/>
    </source>
</evidence>
<evidence type="ECO:0000256" key="1">
    <source>
        <dbReference type="SAM" id="MobiDB-lite"/>
    </source>
</evidence>
<feature type="chain" id="PRO_5029893161" evidence="2">
    <location>
        <begin position="19"/>
        <end position="226"/>
    </location>
</feature>
<feature type="region of interest" description="Disordered" evidence="1">
    <location>
        <begin position="203"/>
        <end position="226"/>
    </location>
</feature>
<dbReference type="Proteomes" id="UP000583944">
    <property type="component" value="Unassembled WGS sequence"/>
</dbReference>
<comment type="caution">
    <text evidence="3">The sequence shown here is derived from an EMBL/GenBank/DDBJ whole genome shotgun (WGS) entry which is preliminary data.</text>
</comment>
<name>A0A7J6XXK5_TRYCR</name>
<dbReference type="EMBL" id="JABDHM010000076">
    <property type="protein sequence ID" value="KAF5219172.1"/>
    <property type="molecule type" value="Genomic_DNA"/>
</dbReference>